<dbReference type="AlphaFoldDB" id="A0A1M7ULW8"/>
<organism evidence="1 2">
    <name type="scientific">Bradyrhizobium erythrophlei</name>
    <dbReference type="NCBI Taxonomy" id="1437360"/>
    <lineage>
        <taxon>Bacteria</taxon>
        <taxon>Pseudomonadati</taxon>
        <taxon>Pseudomonadota</taxon>
        <taxon>Alphaproteobacteria</taxon>
        <taxon>Hyphomicrobiales</taxon>
        <taxon>Nitrobacteraceae</taxon>
        <taxon>Bradyrhizobium</taxon>
    </lineage>
</organism>
<protein>
    <submittedName>
        <fullName evidence="1">Uncharacterized protein</fullName>
    </submittedName>
</protein>
<evidence type="ECO:0000313" key="1">
    <source>
        <dbReference type="EMBL" id="SHN83896.1"/>
    </source>
</evidence>
<proteinExistence type="predicted"/>
<accession>A0A1M7ULW8</accession>
<dbReference type="EMBL" id="LT670849">
    <property type="protein sequence ID" value="SHN83896.1"/>
    <property type="molecule type" value="Genomic_DNA"/>
</dbReference>
<dbReference type="RefSeq" id="WP_072822987.1">
    <property type="nucleotide sequence ID" value="NZ_LT670849.1"/>
</dbReference>
<sequence>MAGFVAQQLADWDYWDAATEYAALRPTAVPASIILPPNCAASEIAFRRHRVDRLNKFLAHYGPRSICYFAAISDSHFATRRHDGERLLGNTR</sequence>
<evidence type="ECO:0000313" key="2">
    <source>
        <dbReference type="Proteomes" id="UP000184096"/>
    </source>
</evidence>
<name>A0A1M7ULW8_9BRAD</name>
<dbReference type="Proteomes" id="UP000184096">
    <property type="component" value="Chromosome I"/>
</dbReference>
<gene>
    <name evidence="1" type="ORF">SAMN05444170_5700</name>
</gene>
<keyword evidence="2" id="KW-1185">Reference proteome</keyword>
<reference evidence="2" key="1">
    <citation type="submission" date="2016-11" db="EMBL/GenBank/DDBJ databases">
        <authorList>
            <person name="Varghese N."/>
            <person name="Submissions S."/>
        </authorList>
    </citation>
    <scope>NUCLEOTIDE SEQUENCE [LARGE SCALE GENOMIC DNA]</scope>
    <source>
        <strain evidence="2">GAS401</strain>
    </source>
</reference>